<dbReference type="InterPro" id="IPR017452">
    <property type="entry name" value="GPCR_Rhodpsn_7TM"/>
</dbReference>
<evidence type="ECO:0000256" key="4">
    <source>
        <dbReference type="ARBA" id="ARBA00023136"/>
    </source>
</evidence>
<evidence type="ECO:0000259" key="6">
    <source>
        <dbReference type="PROSITE" id="PS50262"/>
    </source>
</evidence>
<dbReference type="OrthoDB" id="6784480at2759"/>
<evidence type="ECO:0000313" key="7">
    <source>
        <dbReference type="EMBL" id="CAH1104907.1"/>
    </source>
</evidence>
<keyword evidence="2 5" id="KW-0812">Transmembrane</keyword>
<dbReference type="AlphaFoldDB" id="A0A9P0CK85"/>
<feature type="transmembrane region" description="Helical" evidence="5">
    <location>
        <begin position="155"/>
        <end position="177"/>
    </location>
</feature>
<evidence type="ECO:0000256" key="3">
    <source>
        <dbReference type="ARBA" id="ARBA00022989"/>
    </source>
</evidence>
<keyword evidence="8" id="KW-1185">Reference proteome</keyword>
<feature type="transmembrane region" description="Helical" evidence="5">
    <location>
        <begin position="252"/>
        <end position="276"/>
    </location>
</feature>
<comment type="subcellular location">
    <subcellularLocation>
        <location evidence="1">Membrane</location>
    </subcellularLocation>
</comment>
<reference evidence="7" key="1">
    <citation type="submission" date="2022-01" db="EMBL/GenBank/DDBJ databases">
        <authorList>
            <person name="King R."/>
        </authorList>
    </citation>
    <scope>NUCLEOTIDE SEQUENCE</scope>
</reference>
<feature type="transmembrane region" description="Helical" evidence="5">
    <location>
        <begin position="183"/>
        <end position="206"/>
    </location>
</feature>
<dbReference type="GO" id="GO:0016020">
    <property type="term" value="C:membrane"/>
    <property type="evidence" value="ECO:0007669"/>
    <property type="project" value="UniProtKB-SubCell"/>
</dbReference>
<dbReference type="Proteomes" id="UP001153636">
    <property type="component" value="Chromosome 18"/>
</dbReference>
<accession>A0A9P0CK85</accession>
<evidence type="ECO:0000256" key="1">
    <source>
        <dbReference type="ARBA" id="ARBA00004370"/>
    </source>
</evidence>
<name>A0A9P0CK85_9CUCU</name>
<dbReference type="SUPFAM" id="SSF81321">
    <property type="entry name" value="Family A G protein-coupled receptor-like"/>
    <property type="match status" value="1"/>
</dbReference>
<protein>
    <recommendedName>
        <fullName evidence="6">G-protein coupled receptors family 1 profile domain-containing protein</fullName>
    </recommendedName>
</protein>
<feature type="domain" description="G-protein coupled receptors family 1 profile" evidence="6">
    <location>
        <begin position="60"/>
        <end position="247"/>
    </location>
</feature>
<dbReference type="EMBL" id="OV651830">
    <property type="protein sequence ID" value="CAH1104907.1"/>
    <property type="molecule type" value="Genomic_DNA"/>
</dbReference>
<evidence type="ECO:0000313" key="8">
    <source>
        <dbReference type="Proteomes" id="UP001153636"/>
    </source>
</evidence>
<gene>
    <name evidence="7" type="ORF">PSYICH_LOCUS5652</name>
</gene>
<feature type="transmembrane region" description="Helical" evidence="5">
    <location>
        <begin position="41"/>
        <end position="69"/>
    </location>
</feature>
<feature type="transmembrane region" description="Helical" evidence="5">
    <location>
        <begin position="121"/>
        <end position="143"/>
    </location>
</feature>
<evidence type="ECO:0000256" key="2">
    <source>
        <dbReference type="ARBA" id="ARBA00022692"/>
    </source>
</evidence>
<proteinExistence type="predicted"/>
<evidence type="ECO:0000256" key="5">
    <source>
        <dbReference type="SAM" id="Phobius"/>
    </source>
</evidence>
<keyword evidence="3 5" id="KW-1133">Transmembrane helix</keyword>
<sequence length="332" mass="38578">MTVTAEDFMNNTEFENDPFATVDENVINEAPPSSLVNVFGYYFIVTTIIKLILILAVIAGNIFLAIVIIRFKRLRAVRSNVFILHLCILNIVYYLCSPLFLTLGHIMSSYETVTTFTLQTQMTLLTLYMTFAVCLAVDWFLTAKKSQYMKLSEKYYRFIYVAMYLLFLIEWAISLAYSEIQHIARAGLFFIFYVIYLIVLIVLNILKKKLNLRSQAKKTEYSLSVSNIIIFSFLPIFLFHINLHIVVDNVAIVMLFLEIFPALIEIGHPLWIIYLLGRQNKYFKMAYYKSFKRSVRGYVDEDLDAISEEEDFRNILTPSTFQVSVNGLQEEV</sequence>
<feature type="transmembrane region" description="Helical" evidence="5">
    <location>
        <begin position="81"/>
        <end position="101"/>
    </location>
</feature>
<keyword evidence="4 5" id="KW-0472">Membrane</keyword>
<dbReference type="PROSITE" id="PS50262">
    <property type="entry name" value="G_PROTEIN_RECEP_F1_2"/>
    <property type="match status" value="1"/>
</dbReference>
<organism evidence="7 8">
    <name type="scientific">Psylliodes chrysocephalus</name>
    <dbReference type="NCBI Taxonomy" id="3402493"/>
    <lineage>
        <taxon>Eukaryota</taxon>
        <taxon>Metazoa</taxon>
        <taxon>Ecdysozoa</taxon>
        <taxon>Arthropoda</taxon>
        <taxon>Hexapoda</taxon>
        <taxon>Insecta</taxon>
        <taxon>Pterygota</taxon>
        <taxon>Neoptera</taxon>
        <taxon>Endopterygota</taxon>
        <taxon>Coleoptera</taxon>
        <taxon>Polyphaga</taxon>
        <taxon>Cucujiformia</taxon>
        <taxon>Chrysomeloidea</taxon>
        <taxon>Chrysomelidae</taxon>
        <taxon>Galerucinae</taxon>
        <taxon>Alticini</taxon>
        <taxon>Psylliodes</taxon>
    </lineage>
</organism>
<feature type="transmembrane region" description="Helical" evidence="5">
    <location>
        <begin position="227"/>
        <end position="246"/>
    </location>
</feature>